<dbReference type="Gene3D" id="3.30.40.10">
    <property type="entry name" value="Zinc/RING finger domain, C3HC4 (zinc finger)"/>
    <property type="match status" value="1"/>
</dbReference>
<feature type="region of interest" description="Disordered" evidence="2">
    <location>
        <begin position="593"/>
        <end position="613"/>
    </location>
</feature>
<dbReference type="CDD" id="cd13246">
    <property type="entry name" value="PH_Scd1"/>
    <property type="match status" value="1"/>
</dbReference>
<dbReference type="Gene3D" id="2.30.29.30">
    <property type="entry name" value="Pleckstrin-homology domain (PH domain)/Phosphotyrosine-binding domain (PTB)"/>
    <property type="match status" value="1"/>
</dbReference>
<evidence type="ECO:0000256" key="2">
    <source>
        <dbReference type="SAM" id="MobiDB-lite"/>
    </source>
</evidence>
<feature type="compositionally biased region" description="Low complexity" evidence="2">
    <location>
        <begin position="65"/>
        <end position="77"/>
    </location>
</feature>
<dbReference type="EMBL" id="KZ302008">
    <property type="protein sequence ID" value="PFH50267.1"/>
    <property type="molecule type" value="Genomic_DNA"/>
</dbReference>
<dbReference type="InterPro" id="IPR036465">
    <property type="entry name" value="vWFA_dom_sf"/>
</dbReference>
<feature type="region of interest" description="Disordered" evidence="2">
    <location>
        <begin position="936"/>
        <end position="957"/>
    </location>
</feature>
<feature type="compositionally biased region" description="Polar residues" evidence="2">
    <location>
        <begin position="333"/>
        <end position="342"/>
    </location>
</feature>
<organism evidence="3 4">
    <name type="scientific">Amanita thiersii Skay4041</name>
    <dbReference type="NCBI Taxonomy" id="703135"/>
    <lineage>
        <taxon>Eukaryota</taxon>
        <taxon>Fungi</taxon>
        <taxon>Dikarya</taxon>
        <taxon>Basidiomycota</taxon>
        <taxon>Agaricomycotina</taxon>
        <taxon>Agaricomycetes</taxon>
        <taxon>Agaricomycetidae</taxon>
        <taxon>Agaricales</taxon>
        <taxon>Pluteineae</taxon>
        <taxon>Amanitaceae</taxon>
        <taxon>Amanita</taxon>
    </lineage>
</organism>
<dbReference type="Pfam" id="PF15411">
    <property type="entry name" value="PH_10"/>
    <property type="match status" value="1"/>
</dbReference>
<feature type="compositionally biased region" description="Low complexity" evidence="2">
    <location>
        <begin position="1"/>
        <end position="13"/>
    </location>
</feature>
<dbReference type="Gene3D" id="3.40.50.410">
    <property type="entry name" value="von Willebrand factor, type A domain"/>
    <property type="match status" value="1"/>
</dbReference>
<dbReference type="InterPro" id="IPR013083">
    <property type="entry name" value="Znf_RING/FYVE/PHD"/>
</dbReference>
<dbReference type="InterPro" id="IPR011993">
    <property type="entry name" value="PH-like_dom_sf"/>
</dbReference>
<dbReference type="PANTHER" id="PTHR10579:SF43">
    <property type="entry name" value="ZINC FINGER (C3HC4-TYPE RING FINGER) FAMILY PROTEIN"/>
    <property type="match status" value="1"/>
</dbReference>
<reference evidence="3 4" key="1">
    <citation type="submission" date="2014-02" db="EMBL/GenBank/DDBJ databases">
        <title>Transposable element dynamics among asymbiotic and ectomycorrhizal Amanita fungi.</title>
        <authorList>
            <consortium name="DOE Joint Genome Institute"/>
            <person name="Hess J."/>
            <person name="Skrede I."/>
            <person name="Wolfe B."/>
            <person name="LaButti K."/>
            <person name="Ohm R.A."/>
            <person name="Grigoriev I.V."/>
            <person name="Pringle A."/>
        </authorList>
    </citation>
    <scope>NUCLEOTIDE SEQUENCE [LARGE SCALE GENOMIC DNA]</scope>
    <source>
        <strain evidence="3 4">SKay4041</strain>
    </source>
</reference>
<dbReference type="AlphaFoldDB" id="A0A2A9NPU0"/>
<dbReference type="InterPro" id="IPR051266">
    <property type="entry name" value="CLCR"/>
</dbReference>
<feature type="region of interest" description="Disordered" evidence="2">
    <location>
        <begin position="218"/>
        <end position="252"/>
    </location>
</feature>
<dbReference type="Proteomes" id="UP000242287">
    <property type="component" value="Unassembled WGS sequence"/>
</dbReference>
<name>A0A2A9NPU0_9AGAR</name>
<dbReference type="GO" id="GO:0005085">
    <property type="term" value="F:guanyl-nucleotide exchange factor activity"/>
    <property type="evidence" value="ECO:0007669"/>
    <property type="project" value="InterPro"/>
</dbReference>
<feature type="compositionally biased region" description="Polar residues" evidence="2">
    <location>
        <begin position="944"/>
        <end position="954"/>
    </location>
</feature>
<protein>
    <submittedName>
        <fullName evidence="3">Uncharacterized protein</fullName>
    </submittedName>
</protein>
<evidence type="ECO:0000313" key="4">
    <source>
        <dbReference type="Proteomes" id="UP000242287"/>
    </source>
</evidence>
<accession>A0A2A9NPU0</accession>
<feature type="compositionally biased region" description="Low complexity" evidence="2">
    <location>
        <begin position="20"/>
        <end position="30"/>
    </location>
</feature>
<feature type="coiled-coil region" evidence="1">
    <location>
        <begin position="1123"/>
        <end position="1150"/>
    </location>
</feature>
<keyword evidence="4" id="KW-1185">Reference proteome</keyword>
<evidence type="ECO:0000256" key="1">
    <source>
        <dbReference type="SAM" id="Coils"/>
    </source>
</evidence>
<evidence type="ECO:0000313" key="3">
    <source>
        <dbReference type="EMBL" id="PFH50267.1"/>
    </source>
</evidence>
<dbReference type="InterPro" id="IPR033511">
    <property type="entry name" value="Cdc24/Scd1_PH_dom"/>
</dbReference>
<dbReference type="SUPFAM" id="SSF50729">
    <property type="entry name" value="PH domain-like"/>
    <property type="match status" value="1"/>
</dbReference>
<dbReference type="SUPFAM" id="SSF53300">
    <property type="entry name" value="vWA-like"/>
    <property type="match status" value="1"/>
</dbReference>
<proteinExistence type="predicted"/>
<sequence>MKSLSPSSPSPSSGWHQDVPLTPTYTTPRAAPKPPPAPDYLKPPSFKTSFQNIFRKPSRPPSIHSAYSTSTSTSASSDKQPIHNFTTTMHGAPLPVVSSHDSPDDEDECPVCLEPLSFSFRLPGEKPHIVPECGHALHEVSFSLFIFVCLVFWLNLSSSPSSKACFTAVYGPLPNQARSSTPRKLNLGVCGVCRRPMKVGDGDGGKSNKLAALTGMADHKSTNPLFPGRETPTIRKGTNTPHPHDPHEDDPIDHVALSRSPAGEHSPYIIAPSIQLRSEFPSLTRTNDPSQPLTCIVIIELPGKRPTGNVPGPAPNPVLQDTYLMRTVNQNRHNATPSTQYSPHFDHVPTPRGLSSADEYPGSSRPVNDHNNYSAQISAEHDSPYTPSSNLILREEDSPFAAITEDLHNRIIDWKGHPLSDLGPLQMYDLLSVRRDTAIREFYVYLFKEAIICAIEEKKRGLGRLLSNASNFTDPGSIGSHSSNSKGVLRLKGRIYVRHIRNVTATSAAGEMSLTIDMEDELASFILVFKDRSSLEAWKNTIQALVNMFRGQKASPKPPEPHMSLEEFGGNSKAMRMLSGGSTMTTVSTVDSLLNGSSSRSTASSSTSHGSMMYSQKHLQIPHQKLTPLGEDDELSTYEQPSSLVTPYTSAGPSNSLTPLPHPPMDLIMVVSIPPPTAVPSTAQLKVRVLKATLDFTLNSLGPRDRLSFVTYEVGTGGKIRKTPFLCTGKAQSRARLAKFIDELGMRLEENQDEFLVRGSKDEHTDVVNAVNHGLDVVLQRKGRNPIGGMVLVSDTSDHTRRAQLDLVLARAEAANMPIHSFGYGRSHEPSSIWLMSSSTKGTYTYVKDWYDLRECVAGCVGGMMSIGLLHMRLHMRIVDGNRFRIRKVSGGPSAIVASDGQNVDVDVGELRYGERKEMLIELELDNSDAYRAVQQHHHHHQQWSQGNVSQASGATGARRALNATDQFVQSLGLGSLAIDDGVDFAFGMMDRMIDEVPVVEVDGSFFDPSAGKHVSRLAHPVLLTVTLLPMTLGPGGSQQRPPSHTSDPVIVRRRMELLASEMISRALVLVTKGNFQQGRVIFGETKRILYTVLQTISQSLPPPNANGSTVRNRKELLTLAAVRAMQSILQDLQLLAEALEENVELFSHDHRKFGAQQAMILREQKSWTGRSATERLFWSSDNSIELVSRSADWIVRE</sequence>
<dbReference type="OrthoDB" id="299997at2759"/>
<dbReference type="STRING" id="703135.A0A2A9NPU0"/>
<feature type="compositionally biased region" description="Basic and acidic residues" evidence="2">
    <location>
        <begin position="242"/>
        <end position="252"/>
    </location>
</feature>
<dbReference type="PANTHER" id="PTHR10579">
    <property type="entry name" value="CALCIUM-ACTIVATED CHLORIDE CHANNEL REGULATOR"/>
    <property type="match status" value="1"/>
</dbReference>
<feature type="region of interest" description="Disordered" evidence="2">
    <location>
        <begin position="333"/>
        <end position="371"/>
    </location>
</feature>
<keyword evidence="1" id="KW-0175">Coiled coil</keyword>
<feature type="region of interest" description="Disordered" evidence="2">
    <location>
        <begin position="1"/>
        <end position="90"/>
    </location>
</feature>
<gene>
    <name evidence="3" type="ORF">AMATHDRAFT_4171</name>
</gene>